<dbReference type="InterPro" id="IPR011528">
    <property type="entry name" value="NERD"/>
</dbReference>
<dbReference type="Pfam" id="PF01396">
    <property type="entry name" value="Zn_ribbon_Top1"/>
    <property type="match status" value="1"/>
</dbReference>
<evidence type="ECO:0000313" key="4">
    <source>
        <dbReference type="Proteomes" id="UP000242757"/>
    </source>
</evidence>
<keyword evidence="4" id="KW-1185">Reference proteome</keyword>
<dbReference type="Pfam" id="PF08378">
    <property type="entry name" value="NERD"/>
    <property type="match status" value="1"/>
</dbReference>
<reference evidence="3 4" key="1">
    <citation type="submission" date="2017-08" db="EMBL/GenBank/DDBJ databases">
        <title>A Genome Sequence of Oceanimonas doudoroffii ATCC 27123T.</title>
        <authorList>
            <person name="Brennan M.A."/>
            <person name="Maclea K.S."/>
            <person name="Mcclelland W.D."/>
            <person name="Trachtenberg A.M."/>
        </authorList>
    </citation>
    <scope>NUCLEOTIDE SEQUENCE [LARGE SCALE GENOMIC DNA]</scope>
    <source>
        <strain evidence="3 4">ATCC 27123</strain>
    </source>
</reference>
<dbReference type="RefSeq" id="WP_094199176.1">
    <property type="nucleotide sequence ID" value="NZ_NBIM01000001.1"/>
</dbReference>
<dbReference type="GO" id="GO:0006265">
    <property type="term" value="P:DNA topological change"/>
    <property type="evidence" value="ECO:0007669"/>
    <property type="project" value="InterPro"/>
</dbReference>
<protein>
    <submittedName>
        <fullName evidence="3">Nuclease</fullName>
    </submittedName>
</protein>
<dbReference type="GO" id="GO:0003677">
    <property type="term" value="F:DNA binding"/>
    <property type="evidence" value="ECO:0007669"/>
    <property type="project" value="InterPro"/>
</dbReference>
<dbReference type="GO" id="GO:0005694">
    <property type="term" value="C:chromosome"/>
    <property type="evidence" value="ECO:0007669"/>
    <property type="project" value="InterPro"/>
</dbReference>
<keyword evidence="1" id="KW-0472">Membrane</keyword>
<dbReference type="Proteomes" id="UP000242757">
    <property type="component" value="Unassembled WGS sequence"/>
</dbReference>
<sequence>MDLFSIFASYMTYVWYALPVLLLVLFFKSPWFKGFFGEFLVNRMLSRLPGNEYTLLKNITLPTEDGTTQIDHVLVSEFGIFVLETKNMKGWIFGSTQQKQWTQKIYRHTSKFQNPLHQNYKHTKTLESVLNMSPEHIHSLIVFVGDGTFKTEMPPNVTYCRGGLEFIRSFTQRVLSRQDVIEAIALLEEIKLKPGLATALKHKKHVRNIVAGKAAEPACPRCGAGMLLRESKRGANAGEPFWGCSQFPKCRAVVKPTR</sequence>
<feature type="transmembrane region" description="Helical" evidence="1">
    <location>
        <begin position="6"/>
        <end position="27"/>
    </location>
</feature>
<dbReference type="Gene3D" id="3.30.65.10">
    <property type="entry name" value="Bacterial Topoisomerase I, domain 1"/>
    <property type="match status" value="1"/>
</dbReference>
<proteinExistence type="predicted"/>
<dbReference type="GO" id="GO:0003916">
    <property type="term" value="F:DNA topoisomerase activity"/>
    <property type="evidence" value="ECO:0007669"/>
    <property type="project" value="InterPro"/>
</dbReference>
<organism evidence="3 4">
    <name type="scientific">Oceanimonas doudoroffii</name>
    <dbReference type="NCBI Taxonomy" id="84158"/>
    <lineage>
        <taxon>Bacteria</taxon>
        <taxon>Pseudomonadati</taxon>
        <taxon>Pseudomonadota</taxon>
        <taxon>Gammaproteobacteria</taxon>
        <taxon>Aeromonadales</taxon>
        <taxon>Aeromonadaceae</taxon>
        <taxon>Oceanimonas</taxon>
    </lineage>
</organism>
<accession>A0A233RG80</accession>
<dbReference type="InterPro" id="IPR013498">
    <property type="entry name" value="Topo_IA_Znf"/>
</dbReference>
<dbReference type="PROSITE" id="PS50965">
    <property type="entry name" value="NERD"/>
    <property type="match status" value="1"/>
</dbReference>
<dbReference type="EMBL" id="NBIM01000001">
    <property type="protein sequence ID" value="OXY82396.1"/>
    <property type="molecule type" value="Genomic_DNA"/>
</dbReference>
<dbReference type="SUPFAM" id="SSF57783">
    <property type="entry name" value="Zinc beta-ribbon"/>
    <property type="match status" value="1"/>
</dbReference>
<evidence type="ECO:0000259" key="2">
    <source>
        <dbReference type="PROSITE" id="PS50965"/>
    </source>
</evidence>
<dbReference type="AlphaFoldDB" id="A0A233RG80"/>
<gene>
    <name evidence="3" type="ORF">B6S08_02355</name>
</gene>
<keyword evidence="1" id="KW-1133">Transmembrane helix</keyword>
<comment type="caution">
    <text evidence="3">The sequence shown here is derived from an EMBL/GenBank/DDBJ whole genome shotgun (WGS) entry which is preliminary data.</text>
</comment>
<name>A0A233RG80_9GAMM</name>
<keyword evidence="1" id="KW-0812">Transmembrane</keyword>
<evidence type="ECO:0000313" key="3">
    <source>
        <dbReference type="EMBL" id="OXY82396.1"/>
    </source>
</evidence>
<feature type="domain" description="NERD" evidence="2">
    <location>
        <begin position="33"/>
        <end position="149"/>
    </location>
</feature>
<evidence type="ECO:0000256" key="1">
    <source>
        <dbReference type="SAM" id="Phobius"/>
    </source>
</evidence>
<dbReference type="OrthoDB" id="5782056at2"/>